<organism evidence="2 3">
    <name type="scientific">Tulasnella calospora MUT 4182</name>
    <dbReference type="NCBI Taxonomy" id="1051891"/>
    <lineage>
        <taxon>Eukaryota</taxon>
        <taxon>Fungi</taxon>
        <taxon>Dikarya</taxon>
        <taxon>Basidiomycota</taxon>
        <taxon>Agaricomycotina</taxon>
        <taxon>Agaricomycetes</taxon>
        <taxon>Cantharellales</taxon>
        <taxon>Tulasnellaceae</taxon>
        <taxon>Tulasnella</taxon>
    </lineage>
</organism>
<dbReference type="HOGENOM" id="CLU_728007_0_0_1"/>
<evidence type="ECO:0000313" key="2">
    <source>
        <dbReference type="EMBL" id="KIO21259.1"/>
    </source>
</evidence>
<name>A0A0C3QAP2_9AGAM</name>
<reference evidence="2 3" key="1">
    <citation type="submission" date="2014-04" db="EMBL/GenBank/DDBJ databases">
        <authorList>
            <consortium name="DOE Joint Genome Institute"/>
            <person name="Kuo A."/>
            <person name="Girlanda M."/>
            <person name="Perotto S."/>
            <person name="Kohler A."/>
            <person name="Nagy L.G."/>
            <person name="Floudas D."/>
            <person name="Copeland A."/>
            <person name="Barry K.W."/>
            <person name="Cichocki N."/>
            <person name="Veneault-Fourrey C."/>
            <person name="LaButti K."/>
            <person name="Lindquist E.A."/>
            <person name="Lipzen A."/>
            <person name="Lundell T."/>
            <person name="Morin E."/>
            <person name="Murat C."/>
            <person name="Sun H."/>
            <person name="Tunlid A."/>
            <person name="Henrissat B."/>
            <person name="Grigoriev I.V."/>
            <person name="Hibbett D.S."/>
            <person name="Martin F."/>
            <person name="Nordberg H.P."/>
            <person name="Cantor M.N."/>
            <person name="Hua S.X."/>
        </authorList>
    </citation>
    <scope>NUCLEOTIDE SEQUENCE [LARGE SCALE GENOMIC DNA]</scope>
    <source>
        <strain evidence="2 3">MUT 4182</strain>
    </source>
</reference>
<evidence type="ECO:0008006" key="4">
    <source>
        <dbReference type="Google" id="ProtNLM"/>
    </source>
</evidence>
<keyword evidence="3" id="KW-1185">Reference proteome</keyword>
<evidence type="ECO:0000313" key="3">
    <source>
        <dbReference type="Proteomes" id="UP000054248"/>
    </source>
</evidence>
<sequence>MQDLQELIFPHLLVLQANDIPILQFDGMAKLATTCRAFSEVALNLRWRHCSFLQLIRVWKARGVVVQTYGNPPGDGNLIFARAPSAEDWRRFEYYTRRIHQLWLDCFDTTSEFIKAFATAVQERNVLPMFNHDGSSPLPIFPKLTSLEVWVGRTEKDLFACATIASESPILDRFEAHTGIYEASSHIWITLFASLVKLAIPLKSLVVQPGTKDFVKMEHMDSYTHSLTQLIVQSKLQELVLPGIAVTLTGVLNTILHLPTLKTLEIGSHPRFPDHFKAPVIRNAFSSLESLTGGVMLIKSLLISLPFPSLAKLVIMRKIDWNYFHWFIVPDLVGAIGESCPALEVLHLSLTLHSRQERDSFASKCAGRRESTDKTPPRGT</sequence>
<dbReference type="AlphaFoldDB" id="A0A0C3QAP2"/>
<dbReference type="Proteomes" id="UP000054248">
    <property type="component" value="Unassembled WGS sequence"/>
</dbReference>
<protein>
    <recommendedName>
        <fullName evidence="4">F-box domain-containing protein</fullName>
    </recommendedName>
</protein>
<gene>
    <name evidence="2" type="ORF">M407DRAFT_29136</name>
</gene>
<dbReference type="InterPro" id="IPR032675">
    <property type="entry name" value="LRR_dom_sf"/>
</dbReference>
<dbReference type="Gene3D" id="3.80.10.10">
    <property type="entry name" value="Ribonuclease Inhibitor"/>
    <property type="match status" value="1"/>
</dbReference>
<evidence type="ECO:0000256" key="1">
    <source>
        <dbReference type="SAM" id="MobiDB-lite"/>
    </source>
</evidence>
<feature type="region of interest" description="Disordered" evidence="1">
    <location>
        <begin position="361"/>
        <end position="380"/>
    </location>
</feature>
<proteinExistence type="predicted"/>
<dbReference type="SUPFAM" id="SSF52047">
    <property type="entry name" value="RNI-like"/>
    <property type="match status" value="1"/>
</dbReference>
<dbReference type="EMBL" id="KN823144">
    <property type="protein sequence ID" value="KIO21259.1"/>
    <property type="molecule type" value="Genomic_DNA"/>
</dbReference>
<accession>A0A0C3QAP2</accession>
<dbReference type="OrthoDB" id="3543113at2759"/>
<reference evidence="3" key="2">
    <citation type="submission" date="2015-01" db="EMBL/GenBank/DDBJ databases">
        <title>Evolutionary Origins and Diversification of the Mycorrhizal Mutualists.</title>
        <authorList>
            <consortium name="DOE Joint Genome Institute"/>
            <consortium name="Mycorrhizal Genomics Consortium"/>
            <person name="Kohler A."/>
            <person name="Kuo A."/>
            <person name="Nagy L.G."/>
            <person name="Floudas D."/>
            <person name="Copeland A."/>
            <person name="Barry K.W."/>
            <person name="Cichocki N."/>
            <person name="Veneault-Fourrey C."/>
            <person name="LaButti K."/>
            <person name="Lindquist E.A."/>
            <person name="Lipzen A."/>
            <person name="Lundell T."/>
            <person name="Morin E."/>
            <person name="Murat C."/>
            <person name="Riley R."/>
            <person name="Ohm R."/>
            <person name="Sun H."/>
            <person name="Tunlid A."/>
            <person name="Henrissat B."/>
            <person name="Grigoriev I.V."/>
            <person name="Hibbett D.S."/>
            <person name="Martin F."/>
        </authorList>
    </citation>
    <scope>NUCLEOTIDE SEQUENCE [LARGE SCALE GENOMIC DNA]</scope>
    <source>
        <strain evidence="3">MUT 4182</strain>
    </source>
</reference>